<evidence type="ECO:0000313" key="10">
    <source>
        <dbReference type="EMBL" id="WXA97458.1"/>
    </source>
</evidence>
<proteinExistence type="predicted"/>
<gene>
    <name evidence="10" type="ORF">LZC95_11495</name>
</gene>
<dbReference type="InterPro" id="IPR007484">
    <property type="entry name" value="Peptidase_M28"/>
</dbReference>
<evidence type="ECO:0000313" key="11">
    <source>
        <dbReference type="Proteomes" id="UP001379533"/>
    </source>
</evidence>
<feature type="chain" id="PRO_5046017347" evidence="7">
    <location>
        <begin position="23"/>
        <end position="571"/>
    </location>
</feature>
<dbReference type="Pfam" id="PF04389">
    <property type="entry name" value="Peptidase_M28"/>
    <property type="match status" value="1"/>
</dbReference>
<keyword evidence="1" id="KW-0031">Aminopeptidase</keyword>
<sequence length="571" mass="61717">MRAHFSIALPLSLGILGGCSSAAPAPGTLSSAAATSPAPSQAEISTEEKTLASRITADSIAAPTRFLADDKLEGRAPGSRGGQLAVEYLASEFRRLGLQPGGDGGTYFQRVPLVAITPEVKSPVTFSSLAKKENTLSLASPNDLVVMSGVQETQVRMNAELVFAGYGIVAPEYQWDDYKDVDVRGKVVVVMNNDPSSDPALFEGKRRLWYGRWDYKYLQAAKKGAAGVIIVHTTESAGYPWQVVVTSNALEKFELPAAKGEPRLLAKMWATEDASRRIAALGGENLDALRQAAERRDFRPRALNVKLDLAFSNKRRDIESANVLGVLPGRDPELSHDAVIYTAHHDHLGIGAPRNGDSIYNGAVDNASGSGTLVAIAGAFARAESKPRRSIVFAAVTAEEQGLLGSQWYCEHPTFPPGRIAADLNMDSMNIFGPTRDLGFVGLGKSSLDDVVSALAKAQGRSLHGDSFPDRGSFYRSDQFSFAKIGVPSIYIKGGPEYVGRPPGWGKEQQQSFERTHYHQPSDEFDPNWDLRGAVEDAQLLLVAGWRIANAPELPSWKKGDEFANVPRPRQ</sequence>
<keyword evidence="4 7" id="KW-0732">Signal</keyword>
<evidence type="ECO:0000256" key="2">
    <source>
        <dbReference type="ARBA" id="ARBA00022670"/>
    </source>
</evidence>
<feature type="domain" description="PA" evidence="8">
    <location>
        <begin position="159"/>
        <end position="236"/>
    </location>
</feature>
<dbReference type="PROSITE" id="PS51257">
    <property type="entry name" value="PROKAR_LIPOPROTEIN"/>
    <property type="match status" value="1"/>
</dbReference>
<keyword evidence="2" id="KW-0645">Protease</keyword>
<evidence type="ECO:0000256" key="1">
    <source>
        <dbReference type="ARBA" id="ARBA00022438"/>
    </source>
</evidence>
<reference evidence="10 11" key="1">
    <citation type="submission" date="2021-12" db="EMBL/GenBank/DDBJ databases">
        <title>Discovery of the Pendulisporaceae a myxobacterial family with distinct sporulation behavior and unique specialized metabolism.</title>
        <authorList>
            <person name="Garcia R."/>
            <person name="Popoff A."/>
            <person name="Bader C.D."/>
            <person name="Loehr J."/>
            <person name="Walesch S."/>
            <person name="Walt C."/>
            <person name="Boldt J."/>
            <person name="Bunk B."/>
            <person name="Haeckl F.J.F.P.J."/>
            <person name="Gunesch A.P."/>
            <person name="Birkelbach J."/>
            <person name="Nuebel U."/>
            <person name="Pietschmann T."/>
            <person name="Bach T."/>
            <person name="Mueller R."/>
        </authorList>
    </citation>
    <scope>NUCLEOTIDE SEQUENCE [LARGE SCALE GENOMIC DNA]</scope>
    <source>
        <strain evidence="10 11">MSr12523</strain>
    </source>
</reference>
<dbReference type="SUPFAM" id="SSF53187">
    <property type="entry name" value="Zn-dependent exopeptidases"/>
    <property type="match status" value="1"/>
</dbReference>
<dbReference type="PANTHER" id="PTHR12147:SF56">
    <property type="entry name" value="AMINOPEPTIDASE YDR415C-RELATED"/>
    <property type="match status" value="1"/>
</dbReference>
<accession>A0ABZ2KFL5</accession>
<evidence type="ECO:0000256" key="6">
    <source>
        <dbReference type="ARBA" id="ARBA00022833"/>
    </source>
</evidence>
<organism evidence="10 11">
    <name type="scientific">Pendulispora brunnea</name>
    <dbReference type="NCBI Taxonomy" id="2905690"/>
    <lineage>
        <taxon>Bacteria</taxon>
        <taxon>Pseudomonadati</taxon>
        <taxon>Myxococcota</taxon>
        <taxon>Myxococcia</taxon>
        <taxon>Myxococcales</taxon>
        <taxon>Sorangiineae</taxon>
        <taxon>Pendulisporaceae</taxon>
        <taxon>Pendulispora</taxon>
    </lineage>
</organism>
<dbReference type="Gene3D" id="3.40.630.10">
    <property type="entry name" value="Zn peptidases"/>
    <property type="match status" value="2"/>
</dbReference>
<dbReference type="InterPro" id="IPR045175">
    <property type="entry name" value="M28_fam"/>
</dbReference>
<feature type="signal peptide" evidence="7">
    <location>
        <begin position="1"/>
        <end position="22"/>
    </location>
</feature>
<dbReference type="RefSeq" id="WP_394848075.1">
    <property type="nucleotide sequence ID" value="NZ_CP089982.1"/>
</dbReference>
<dbReference type="EMBL" id="CP089982">
    <property type="protein sequence ID" value="WXA97458.1"/>
    <property type="molecule type" value="Genomic_DNA"/>
</dbReference>
<evidence type="ECO:0000256" key="5">
    <source>
        <dbReference type="ARBA" id="ARBA00022801"/>
    </source>
</evidence>
<dbReference type="SUPFAM" id="SSF52025">
    <property type="entry name" value="PA domain"/>
    <property type="match status" value="1"/>
</dbReference>
<evidence type="ECO:0000256" key="3">
    <source>
        <dbReference type="ARBA" id="ARBA00022723"/>
    </source>
</evidence>
<evidence type="ECO:0000256" key="4">
    <source>
        <dbReference type="ARBA" id="ARBA00022729"/>
    </source>
</evidence>
<evidence type="ECO:0000259" key="8">
    <source>
        <dbReference type="Pfam" id="PF02225"/>
    </source>
</evidence>
<evidence type="ECO:0000259" key="9">
    <source>
        <dbReference type="Pfam" id="PF04389"/>
    </source>
</evidence>
<dbReference type="InterPro" id="IPR003137">
    <property type="entry name" value="PA_domain"/>
</dbReference>
<name>A0ABZ2KFL5_9BACT</name>
<dbReference type="InterPro" id="IPR046450">
    <property type="entry name" value="PA_dom_sf"/>
</dbReference>
<keyword evidence="3" id="KW-0479">Metal-binding</keyword>
<dbReference type="Proteomes" id="UP001379533">
    <property type="component" value="Chromosome"/>
</dbReference>
<dbReference type="PANTHER" id="PTHR12147">
    <property type="entry name" value="METALLOPEPTIDASE M28 FAMILY MEMBER"/>
    <property type="match status" value="1"/>
</dbReference>
<dbReference type="Gene3D" id="3.50.30.30">
    <property type="match status" value="1"/>
</dbReference>
<keyword evidence="6" id="KW-0862">Zinc</keyword>
<evidence type="ECO:0000256" key="7">
    <source>
        <dbReference type="SAM" id="SignalP"/>
    </source>
</evidence>
<keyword evidence="5" id="KW-0378">Hydrolase</keyword>
<keyword evidence="11" id="KW-1185">Reference proteome</keyword>
<dbReference type="Pfam" id="PF02225">
    <property type="entry name" value="PA"/>
    <property type="match status" value="1"/>
</dbReference>
<protein>
    <submittedName>
        <fullName evidence="10">M28 family peptidase</fullName>
    </submittedName>
</protein>
<feature type="domain" description="Peptidase M28" evidence="9">
    <location>
        <begin position="322"/>
        <end position="540"/>
    </location>
</feature>